<evidence type="ECO:0000256" key="3">
    <source>
        <dbReference type="ARBA" id="ARBA00022840"/>
    </source>
</evidence>
<dbReference type="InterPro" id="IPR029000">
    <property type="entry name" value="Cyclophilin-like_dom_sf"/>
</dbReference>
<protein>
    <submittedName>
        <fullName evidence="5">Putative carboxylase</fullName>
    </submittedName>
</protein>
<dbReference type="PANTHER" id="PTHR43309:SF5">
    <property type="entry name" value="5-OXOPROLINASE SUBUNIT C"/>
    <property type="match status" value="1"/>
</dbReference>
<dbReference type="SMART" id="SM00797">
    <property type="entry name" value="AHS2"/>
    <property type="match status" value="1"/>
</dbReference>
<sequence>MKILATGLSARFTDLGRVGHQHKGFAQSGALDRNSHLLANSIVKVAENNPTIEVLLGGFKAVATQDLEIAVTGAQSIIKIGDICQPLNKQLLWKKGETLQIMEPSLGARNYIACRHRFKTAMFLNSCCAVMREKTGGLKLDGKGLQIGDELSYENKALMTANASTSGVPDIAKLAHEKQINQSASRSALKEVSLPTTSLAKHYTVRLVLGYQHALFDHKMKARFFNQCFSVSNEASNMGIRLTGESIEQVSVKLYSEGIANGAVQITPTGLPIIMLAERQTIGGYPKIGSVIANDLPELGQCRPGSTIQFEECDLLTARKEWLLRQVKMNRFCQNEPQTSVDE</sequence>
<proteinExistence type="predicted"/>
<dbReference type="AlphaFoldDB" id="G4QKI8"/>
<dbReference type="STRING" id="1085623.GNIT_1945"/>
<dbReference type="RefSeq" id="WP_014108928.1">
    <property type="nucleotide sequence ID" value="NC_016041.1"/>
</dbReference>
<organism evidence="5 6">
    <name type="scientific">Glaciecola nitratireducens (strain JCM 12485 / KCTC 12276 / FR1064)</name>
    <dbReference type="NCBI Taxonomy" id="1085623"/>
    <lineage>
        <taxon>Bacteria</taxon>
        <taxon>Pseudomonadati</taxon>
        <taxon>Pseudomonadota</taxon>
        <taxon>Gammaproteobacteria</taxon>
        <taxon>Alteromonadales</taxon>
        <taxon>Alteromonadaceae</taxon>
        <taxon>Brumicola</taxon>
    </lineage>
</organism>
<keyword evidence="6" id="KW-1185">Reference proteome</keyword>
<dbReference type="GO" id="GO:0005524">
    <property type="term" value="F:ATP binding"/>
    <property type="evidence" value="ECO:0007669"/>
    <property type="project" value="UniProtKB-KW"/>
</dbReference>
<dbReference type="Pfam" id="PF02626">
    <property type="entry name" value="CT_A_B"/>
    <property type="match status" value="1"/>
</dbReference>
<name>G4QKI8_GLANF</name>
<dbReference type="HOGENOM" id="CLU_028967_0_3_6"/>
<dbReference type="SUPFAM" id="SSF50891">
    <property type="entry name" value="Cyclophilin-like"/>
    <property type="match status" value="1"/>
</dbReference>
<accession>G4QKI8</accession>
<evidence type="ECO:0000259" key="4">
    <source>
        <dbReference type="SMART" id="SM00797"/>
    </source>
</evidence>
<keyword evidence="3" id="KW-0067">ATP-binding</keyword>
<dbReference type="Gene3D" id="2.40.100.10">
    <property type="entry name" value="Cyclophilin-like"/>
    <property type="match status" value="1"/>
</dbReference>
<gene>
    <name evidence="5" type="ordered locus">GNIT_1945</name>
</gene>
<dbReference type="InterPro" id="IPR052708">
    <property type="entry name" value="PxpC"/>
</dbReference>
<dbReference type="EMBL" id="CP003060">
    <property type="protein sequence ID" value="AEP30054.1"/>
    <property type="molecule type" value="Genomic_DNA"/>
</dbReference>
<dbReference type="InterPro" id="IPR003778">
    <property type="entry name" value="CT_A_B"/>
</dbReference>
<evidence type="ECO:0000256" key="2">
    <source>
        <dbReference type="ARBA" id="ARBA00022801"/>
    </source>
</evidence>
<evidence type="ECO:0000313" key="5">
    <source>
        <dbReference type="EMBL" id="AEP30054.1"/>
    </source>
</evidence>
<keyword evidence="2" id="KW-0378">Hydrolase</keyword>
<evidence type="ECO:0000256" key="1">
    <source>
        <dbReference type="ARBA" id="ARBA00022741"/>
    </source>
</evidence>
<reference evidence="5 6" key="1">
    <citation type="journal article" date="2011" name="J. Bacteriol.">
        <title>Complete genome sequence of seawater bacterium Glaciecola nitratireducens FR1064T.</title>
        <authorList>
            <person name="Bian F."/>
            <person name="Qin Q.L."/>
            <person name="Xie B.B."/>
            <person name="Shu Y.L."/>
            <person name="Zhang X.Y."/>
            <person name="Yu Y."/>
            <person name="Chen B."/>
            <person name="Chen X.L."/>
            <person name="Zhou B.C."/>
            <person name="Zhang Y.Z."/>
        </authorList>
    </citation>
    <scope>NUCLEOTIDE SEQUENCE [LARGE SCALE GENOMIC DNA]</scope>
    <source>
        <strain evidence="6">JCM 12485 / KCTC 12276 / FR1064</strain>
    </source>
</reference>
<dbReference type="PANTHER" id="PTHR43309">
    <property type="entry name" value="5-OXOPROLINASE SUBUNIT C"/>
    <property type="match status" value="1"/>
</dbReference>
<dbReference type="OrthoDB" id="9768696at2"/>
<dbReference type="GO" id="GO:0016787">
    <property type="term" value="F:hydrolase activity"/>
    <property type="evidence" value="ECO:0007669"/>
    <property type="project" value="UniProtKB-KW"/>
</dbReference>
<evidence type="ECO:0000313" key="6">
    <source>
        <dbReference type="Proteomes" id="UP000009282"/>
    </source>
</evidence>
<dbReference type="KEGG" id="gni:GNIT_1945"/>
<keyword evidence="1" id="KW-0547">Nucleotide-binding</keyword>
<feature type="domain" description="Carboxyltransferase" evidence="4">
    <location>
        <begin position="22"/>
        <end position="328"/>
    </location>
</feature>
<dbReference type="Proteomes" id="UP000009282">
    <property type="component" value="Chromosome"/>
</dbReference>
<dbReference type="eggNOG" id="COG1984">
    <property type="taxonomic scope" value="Bacteria"/>
</dbReference>